<dbReference type="PANTHER" id="PTHR33392:SF6">
    <property type="entry name" value="POLYISOPRENYL-TEICHOIC ACID--PEPTIDOGLYCAN TEICHOIC ACID TRANSFERASE TAGU"/>
    <property type="match status" value="1"/>
</dbReference>
<dbReference type="RefSeq" id="WP_229657866.1">
    <property type="nucleotide sequence ID" value="NZ_BMNJ01000002.1"/>
</dbReference>
<feature type="domain" description="Cell envelope-related transcriptional attenuator" evidence="3">
    <location>
        <begin position="107"/>
        <end position="276"/>
    </location>
</feature>
<feature type="region of interest" description="Disordered" evidence="2">
    <location>
        <begin position="353"/>
        <end position="429"/>
    </location>
</feature>
<dbReference type="Proteomes" id="UP000614239">
    <property type="component" value="Unassembled WGS sequence"/>
</dbReference>
<evidence type="ECO:0000313" key="4">
    <source>
        <dbReference type="EMBL" id="GGO96044.1"/>
    </source>
</evidence>
<dbReference type="PANTHER" id="PTHR33392">
    <property type="entry name" value="POLYISOPRENYL-TEICHOIC ACID--PEPTIDOGLYCAN TEICHOIC ACID TRANSFERASE TAGU"/>
    <property type="match status" value="1"/>
</dbReference>
<comment type="similarity">
    <text evidence="1">Belongs to the LytR/CpsA/Psr (LCP) family.</text>
</comment>
<protein>
    <submittedName>
        <fullName evidence="4">Transcriptional regulator</fullName>
    </submittedName>
</protein>
<organism evidence="4 5">
    <name type="scientific">Actinomyces gaoshouyii</name>
    <dbReference type="NCBI Taxonomy" id="1960083"/>
    <lineage>
        <taxon>Bacteria</taxon>
        <taxon>Bacillati</taxon>
        <taxon>Actinomycetota</taxon>
        <taxon>Actinomycetes</taxon>
        <taxon>Actinomycetales</taxon>
        <taxon>Actinomycetaceae</taxon>
        <taxon>Actinomyces</taxon>
    </lineage>
</organism>
<dbReference type="InterPro" id="IPR004474">
    <property type="entry name" value="LytR_CpsA_psr"/>
</dbReference>
<reference evidence="4" key="1">
    <citation type="journal article" date="2014" name="Int. J. Syst. Evol. Microbiol.">
        <title>Complete genome sequence of Corynebacterium casei LMG S-19264T (=DSM 44701T), isolated from a smear-ripened cheese.</title>
        <authorList>
            <consortium name="US DOE Joint Genome Institute (JGI-PGF)"/>
            <person name="Walter F."/>
            <person name="Albersmeier A."/>
            <person name="Kalinowski J."/>
            <person name="Ruckert C."/>
        </authorList>
    </citation>
    <scope>NUCLEOTIDE SEQUENCE</scope>
    <source>
        <strain evidence="4">CGMCC 4.7372</strain>
    </source>
</reference>
<keyword evidence="5" id="KW-1185">Reference proteome</keyword>
<evidence type="ECO:0000256" key="2">
    <source>
        <dbReference type="SAM" id="MobiDB-lite"/>
    </source>
</evidence>
<dbReference type="NCBIfam" id="TIGR00350">
    <property type="entry name" value="lytR_cpsA_psr"/>
    <property type="match status" value="1"/>
</dbReference>
<dbReference type="EMBL" id="BMNJ01000002">
    <property type="protein sequence ID" value="GGO96044.1"/>
    <property type="molecule type" value="Genomic_DNA"/>
</dbReference>
<gene>
    <name evidence="4" type="ORF">GCM10011612_05300</name>
</gene>
<feature type="compositionally biased region" description="Low complexity" evidence="2">
    <location>
        <begin position="373"/>
        <end position="394"/>
    </location>
</feature>
<reference evidence="4" key="2">
    <citation type="submission" date="2020-09" db="EMBL/GenBank/DDBJ databases">
        <authorList>
            <person name="Sun Q."/>
            <person name="Zhou Y."/>
        </authorList>
    </citation>
    <scope>NUCLEOTIDE SEQUENCE</scope>
    <source>
        <strain evidence="4">CGMCC 4.7372</strain>
    </source>
</reference>
<feature type="compositionally biased region" description="Low complexity" evidence="2">
    <location>
        <begin position="419"/>
        <end position="429"/>
    </location>
</feature>
<evidence type="ECO:0000256" key="1">
    <source>
        <dbReference type="ARBA" id="ARBA00006068"/>
    </source>
</evidence>
<evidence type="ECO:0000313" key="5">
    <source>
        <dbReference type="Proteomes" id="UP000614239"/>
    </source>
</evidence>
<dbReference type="InterPro" id="IPR050922">
    <property type="entry name" value="LytR/CpsA/Psr_CW_biosynth"/>
</dbReference>
<accession>A0A8H9H7D6</accession>
<dbReference type="Pfam" id="PF03816">
    <property type="entry name" value="LytR_cpsA_psr"/>
    <property type="match status" value="1"/>
</dbReference>
<name>A0A8H9H7D6_9ACTO</name>
<comment type="caution">
    <text evidence="4">The sequence shown here is derived from an EMBL/GenBank/DDBJ whole genome shotgun (WGS) entry which is preliminary data.</text>
</comment>
<sequence length="429" mass="45110">MPNTEKPHARHSIKDLERRTARRVGLVFLSLVLFVTSAAGFVYTDLQSQVKRFDISDYLDGSATRTDAIGDSYDGHALNILVLGTDTRSGANNVDGSDGSEDTSVARSDTAMIMHVSADRSRVEVVSIPRDLLVDIPSCKTYNGTESAPQPETMFNSAFATGAGTGTDSKALGIGAACAINTVEKTTGVNIDEFMIVDFHGLKTMIDALGGVNLYVSEEIDDPDYTQLYLPVGCQHLNGTDGLKYARARHGYGNGSDIGRIAHQQNLMAAMIRTAQSKNILSDANQLYSFARTALGSLTTSEKIGNLTNLQGLASSIQSIGMDRITFLTVPNEPARWDANRVVATDDAKPIWKALREDTPVPTGSVSGKADGSTASPAPNSSDAAAGSSSTDAAEQTDAPIVADKPSGAPAPQAPAPAAPSTDPAAQCK</sequence>
<dbReference type="AlphaFoldDB" id="A0A8H9H7D6"/>
<proteinExistence type="inferred from homology"/>
<evidence type="ECO:0000259" key="3">
    <source>
        <dbReference type="Pfam" id="PF03816"/>
    </source>
</evidence>
<dbReference type="Gene3D" id="3.40.630.190">
    <property type="entry name" value="LCP protein"/>
    <property type="match status" value="1"/>
</dbReference>